<evidence type="ECO:0000313" key="3">
    <source>
        <dbReference type="Proteomes" id="UP000276741"/>
    </source>
</evidence>
<name>A0A348B290_9CREN</name>
<dbReference type="RefSeq" id="WP_126449636.1">
    <property type="nucleotide sequence ID" value="NZ_AP018553.1"/>
</dbReference>
<proteinExistence type="predicted"/>
<dbReference type="KEGG" id="sacd:HS1genome_0681"/>
<reference evidence="1" key="3">
    <citation type="journal article" date="2019" name="BMC Res. Notes">
        <title>Complete genome sequence of the Sulfodiicoccus acidiphilus strain HS-1T, the first crenarchaeon that lacks polB3, isolated from an acidic hot spring in Ohwaku-dani, Hakone, Japan.</title>
        <authorList>
            <person name="Sakai H.D."/>
            <person name="Kurosawa N."/>
        </authorList>
    </citation>
    <scope>NUCLEOTIDE SEQUENCE</scope>
    <source>
        <strain evidence="1">HS-1</strain>
    </source>
</reference>
<gene>
    <name evidence="2" type="ORF">GCM10007116_05390</name>
    <name evidence="1" type="ORF">HS1genome_0681</name>
</gene>
<evidence type="ECO:0000313" key="2">
    <source>
        <dbReference type="EMBL" id="GGT90491.1"/>
    </source>
</evidence>
<accession>A0A348B290</accession>
<reference evidence="3" key="2">
    <citation type="submission" date="2018-04" db="EMBL/GenBank/DDBJ databases">
        <title>Complete genome sequence of Sulfodiicoccus acidiphilus strain HS-1.</title>
        <authorList>
            <person name="Sakai H.D."/>
            <person name="Kurosawa N."/>
        </authorList>
    </citation>
    <scope>NUCLEOTIDE SEQUENCE [LARGE SCALE GENOMIC DNA]</scope>
    <source>
        <strain evidence="3">HS-1</strain>
    </source>
</reference>
<dbReference type="Proteomes" id="UP000276741">
    <property type="component" value="Chromosome"/>
</dbReference>
<dbReference type="EMBL" id="BMQS01000004">
    <property type="protein sequence ID" value="GGT90491.1"/>
    <property type="molecule type" value="Genomic_DNA"/>
</dbReference>
<dbReference type="SUPFAM" id="SSF53850">
    <property type="entry name" value="Periplasmic binding protein-like II"/>
    <property type="match status" value="1"/>
</dbReference>
<dbReference type="GeneID" id="38666186"/>
<protein>
    <submittedName>
        <fullName evidence="1">Uncharacterized protein</fullName>
    </submittedName>
</protein>
<dbReference type="EMBL" id="AP018553">
    <property type="protein sequence ID" value="BBD72292.1"/>
    <property type="molecule type" value="Genomic_DNA"/>
</dbReference>
<evidence type="ECO:0000313" key="1">
    <source>
        <dbReference type="EMBL" id="BBD72292.1"/>
    </source>
</evidence>
<reference evidence="2" key="4">
    <citation type="submission" date="2020-09" db="EMBL/GenBank/DDBJ databases">
        <authorList>
            <person name="Sun Q."/>
            <person name="Ohkuma M."/>
        </authorList>
    </citation>
    <scope>NUCLEOTIDE SEQUENCE</scope>
    <source>
        <strain evidence="2">JCM 31740</strain>
    </source>
</reference>
<dbReference type="AlphaFoldDB" id="A0A348B290"/>
<reference evidence="2" key="1">
    <citation type="journal article" date="2014" name="Int. J. Syst. Evol. Microbiol.">
        <title>Complete genome sequence of Corynebacterium casei LMG S-19264T (=DSM 44701T), isolated from a smear-ripened cheese.</title>
        <authorList>
            <consortium name="US DOE Joint Genome Institute (JGI-PGF)"/>
            <person name="Walter F."/>
            <person name="Albersmeier A."/>
            <person name="Kalinowski J."/>
            <person name="Ruckert C."/>
        </authorList>
    </citation>
    <scope>NUCLEOTIDE SEQUENCE</scope>
    <source>
        <strain evidence="2">JCM 31740</strain>
    </source>
</reference>
<sequence length="200" mass="22671">MELAYSEEREVIPWSEVRNITLRKVREDEIRFVVEDVELAYVPIPLLPQLGEVLVLSNGAVFSEGMEIRSWRSGNKLFVPSSHSVHFYLARLFTNRRWIPVQDRGSADAEVVEEPGNLWEKWKGSCGDVPIPLKVVVSTKLDQKTLLGIKVELRRSAALAENHGRIKSVTKEMGLKGRSALECFIKLCEPFCGRAKLLLL</sequence>
<dbReference type="Proteomes" id="UP000616143">
    <property type="component" value="Unassembled WGS sequence"/>
</dbReference>
<keyword evidence="3" id="KW-1185">Reference proteome</keyword>
<dbReference type="OrthoDB" id="34513at2157"/>
<organism evidence="1 3">
    <name type="scientific">Sulfodiicoccus acidiphilus</name>
    <dbReference type="NCBI Taxonomy" id="1670455"/>
    <lineage>
        <taxon>Archaea</taxon>
        <taxon>Thermoproteota</taxon>
        <taxon>Thermoprotei</taxon>
        <taxon>Sulfolobales</taxon>
        <taxon>Sulfolobaceae</taxon>
        <taxon>Sulfodiicoccus</taxon>
    </lineage>
</organism>